<evidence type="ECO:0000313" key="5">
    <source>
        <dbReference type="EMBL" id="KAF3207932.1"/>
    </source>
</evidence>
<feature type="transmembrane region" description="Helical" evidence="2">
    <location>
        <begin position="309"/>
        <end position="334"/>
    </location>
</feature>
<evidence type="ECO:0000313" key="4">
    <source>
        <dbReference type="EMBL" id="KAF3207270.1"/>
    </source>
</evidence>
<accession>A0A6G1LR79</accession>
<evidence type="ECO:0000256" key="2">
    <source>
        <dbReference type="SAM" id="Phobius"/>
    </source>
</evidence>
<dbReference type="Proteomes" id="UP000479691">
    <property type="component" value="Unassembled WGS sequence"/>
</dbReference>
<comment type="caution">
    <text evidence="3">The sequence shown here is derived from an EMBL/GenBank/DDBJ whole genome shotgun (WGS) entry which is preliminary data.</text>
</comment>
<dbReference type="PANTHER" id="PTHR38421">
    <property type="entry name" value="TRANSMEMBRANE PROTEIN USGS"/>
    <property type="match status" value="1"/>
</dbReference>
<evidence type="ECO:0008006" key="9">
    <source>
        <dbReference type="Google" id="ProtNLM"/>
    </source>
</evidence>
<evidence type="ECO:0000313" key="7">
    <source>
        <dbReference type="Proteomes" id="UP000479691"/>
    </source>
</evidence>
<dbReference type="EMBL" id="JAABOE010000135">
    <property type="protein sequence ID" value="KAF3162177.1"/>
    <property type="molecule type" value="Genomic_DNA"/>
</dbReference>
<proteinExistence type="predicted"/>
<evidence type="ECO:0000256" key="1">
    <source>
        <dbReference type="SAM" id="MobiDB-lite"/>
    </source>
</evidence>
<sequence length="401" mass="44944">MSKTTMTPEVFKQKAIDSLQSFDPGLILRGAQLTVVGAYRALQNPHLFRSSHYKKAALAVAAGLLLRIIVDLPIFGVKILLTFSGLFVDLKTQSWDDWIIKGLQFLEKNVLQIPFFLMTLTIRLQRDALDEMFMESLSWVDQTYLQKHQNDNPSTLRPPYHQNLILYPKNGPASSSSSSTKSSSSSSPHQSKSSKLAATIAQKQTDFIKQMLKKGLISLIVYISSLIPWAGILVLPAASAWSLHPAVGIGPALGVFLTGLFVPRKQMVIVLQAYHASRSLVRTLLEPYFSRIPFTPAQKKKWYRERQGLLLGFGIGFYAFLRIPLLGVLIYGIAEASTAYLITKITDPPPSKPGREALEEYAADQAEWRNKQEFVTLPLRDLEEKVGRVISEVKETKKRKN</sequence>
<reference evidence="6 7" key="1">
    <citation type="submission" date="2019-06" db="EMBL/GenBank/DDBJ databases">
        <authorList>
            <person name="Palmer J.M."/>
        </authorList>
    </citation>
    <scope>NUCLEOTIDE SEQUENCE [LARGE SCALE GENOMIC DNA]</scope>
    <source>
        <strain evidence="4 6">TWF106</strain>
        <strain evidence="5 8">TWF191</strain>
        <strain evidence="3 7">TWF788</strain>
    </source>
</reference>
<gene>
    <name evidence="4" type="ORF">TWF106_000414</name>
    <name evidence="5" type="ORF">TWF191_000937</name>
    <name evidence="3" type="ORF">TWF788_002093</name>
</gene>
<name>A0A6G1LR79_ORBOL</name>
<dbReference type="EMBL" id="WIPF01000111">
    <property type="protein sequence ID" value="KAF3207932.1"/>
    <property type="molecule type" value="Genomic_DNA"/>
</dbReference>
<evidence type="ECO:0000313" key="3">
    <source>
        <dbReference type="EMBL" id="KAF3162177.1"/>
    </source>
</evidence>
<evidence type="ECO:0000313" key="6">
    <source>
        <dbReference type="Proteomes" id="UP000472727"/>
    </source>
</evidence>
<feature type="region of interest" description="Disordered" evidence="1">
    <location>
        <begin position="171"/>
        <end position="195"/>
    </location>
</feature>
<keyword evidence="2" id="KW-0812">Transmembrane</keyword>
<feature type="transmembrane region" description="Helical" evidence="2">
    <location>
        <begin position="216"/>
        <end position="237"/>
    </location>
</feature>
<organism evidence="3 7">
    <name type="scientific">Orbilia oligospora</name>
    <name type="common">Nematode-trapping fungus</name>
    <name type="synonym">Arthrobotrys oligospora</name>
    <dbReference type="NCBI Taxonomy" id="2813651"/>
    <lineage>
        <taxon>Eukaryota</taxon>
        <taxon>Fungi</taxon>
        <taxon>Dikarya</taxon>
        <taxon>Ascomycota</taxon>
        <taxon>Pezizomycotina</taxon>
        <taxon>Orbiliomycetes</taxon>
        <taxon>Orbiliales</taxon>
        <taxon>Orbiliaceae</taxon>
        <taxon>Orbilia</taxon>
    </lineage>
</organism>
<dbReference type="Proteomes" id="UP000472727">
    <property type="component" value="Unassembled WGS sequence"/>
</dbReference>
<feature type="compositionally biased region" description="Low complexity" evidence="1">
    <location>
        <begin position="174"/>
        <end position="195"/>
    </location>
</feature>
<keyword evidence="2" id="KW-0472">Membrane</keyword>
<dbReference type="EMBL" id="WIWS01000101">
    <property type="protein sequence ID" value="KAF3207270.1"/>
    <property type="molecule type" value="Genomic_DNA"/>
</dbReference>
<dbReference type="AlphaFoldDB" id="A0A6G1LR79"/>
<keyword evidence="2" id="KW-1133">Transmembrane helix</keyword>
<dbReference type="PANTHER" id="PTHR38421:SF1">
    <property type="entry name" value="TRANSMEMBRANE PROTEIN"/>
    <property type="match status" value="1"/>
</dbReference>
<dbReference type="Proteomes" id="UP000483672">
    <property type="component" value="Unassembled WGS sequence"/>
</dbReference>
<evidence type="ECO:0000313" key="8">
    <source>
        <dbReference type="Proteomes" id="UP000483672"/>
    </source>
</evidence>
<feature type="transmembrane region" description="Helical" evidence="2">
    <location>
        <begin position="243"/>
        <end position="262"/>
    </location>
</feature>
<protein>
    <recommendedName>
        <fullName evidence="9">Transmembrane protein UsgS</fullName>
    </recommendedName>
</protein>